<name>A0A382EBA3_9ZZZZ</name>
<accession>A0A382EBA3</accession>
<dbReference type="InterPro" id="IPR001303">
    <property type="entry name" value="Aldolase_II/adducin_N"/>
</dbReference>
<sequence>MENCWNEPNASKLDDLDLLVYQSQLIGKNPDLVLTGGGNTAIKTVQKDFRDVNTSVLFVKKSGADLKTACRDDFVGLRLDELKPLVAHPDMLDHEMIDYLMHCMLNPTTDRPSIETLVHAFIPMKSTVHSHSDAIVSLTNTKKKQEILSNIYGHKVPYINYLLPGF</sequence>
<protein>
    <recommendedName>
        <fullName evidence="1">Class II aldolase/adducin N-terminal domain-containing protein</fullName>
    </recommendedName>
</protein>
<organism evidence="2">
    <name type="scientific">marine metagenome</name>
    <dbReference type="NCBI Taxonomy" id="408172"/>
    <lineage>
        <taxon>unclassified sequences</taxon>
        <taxon>metagenomes</taxon>
        <taxon>ecological metagenomes</taxon>
    </lineage>
</organism>
<gene>
    <name evidence="2" type="ORF">METZ01_LOCUS200774</name>
</gene>
<feature type="domain" description="Class II aldolase/adducin N-terminal" evidence="1">
    <location>
        <begin position="30"/>
        <end position="165"/>
    </location>
</feature>
<dbReference type="Gene3D" id="3.40.225.10">
    <property type="entry name" value="Class II aldolase/adducin N-terminal domain"/>
    <property type="match status" value="1"/>
</dbReference>
<proteinExistence type="predicted"/>
<dbReference type="EMBL" id="UINC01043623">
    <property type="protein sequence ID" value="SVB47920.1"/>
    <property type="molecule type" value="Genomic_DNA"/>
</dbReference>
<dbReference type="SUPFAM" id="SSF53639">
    <property type="entry name" value="AraD/HMP-PK domain-like"/>
    <property type="match status" value="1"/>
</dbReference>
<dbReference type="AlphaFoldDB" id="A0A382EBA3"/>
<evidence type="ECO:0000259" key="1">
    <source>
        <dbReference type="Pfam" id="PF00596"/>
    </source>
</evidence>
<evidence type="ECO:0000313" key="2">
    <source>
        <dbReference type="EMBL" id="SVB47920.1"/>
    </source>
</evidence>
<feature type="non-terminal residue" evidence="2">
    <location>
        <position position="1"/>
    </location>
</feature>
<dbReference type="Pfam" id="PF00596">
    <property type="entry name" value="Aldolase_II"/>
    <property type="match status" value="1"/>
</dbReference>
<reference evidence="2" key="1">
    <citation type="submission" date="2018-05" db="EMBL/GenBank/DDBJ databases">
        <authorList>
            <person name="Lanie J.A."/>
            <person name="Ng W.-L."/>
            <person name="Kazmierczak K.M."/>
            <person name="Andrzejewski T.M."/>
            <person name="Davidsen T.M."/>
            <person name="Wayne K.J."/>
            <person name="Tettelin H."/>
            <person name="Glass J.I."/>
            <person name="Rusch D."/>
            <person name="Podicherti R."/>
            <person name="Tsui H.-C.T."/>
            <person name="Winkler M.E."/>
        </authorList>
    </citation>
    <scope>NUCLEOTIDE SEQUENCE</scope>
</reference>
<dbReference type="InterPro" id="IPR036409">
    <property type="entry name" value="Aldolase_II/adducin_N_sf"/>
</dbReference>
<feature type="non-terminal residue" evidence="2">
    <location>
        <position position="166"/>
    </location>
</feature>